<dbReference type="GeneID" id="76208920"/>
<reference evidence="2 3" key="1">
    <citation type="submission" date="2018-05" db="EMBL/GenBank/DDBJ databases">
        <title>genome sequencing of Nitrosopumilus sp. NM25.</title>
        <authorList>
            <person name="Mori K."/>
            <person name="Nakagawa T."/>
        </authorList>
    </citation>
    <scope>NUCLEOTIDE SEQUENCE [LARGE SCALE GENOMIC DNA]</scope>
    <source>
        <strain evidence="2 3">NM25</strain>
    </source>
</reference>
<dbReference type="Pfam" id="PF13649">
    <property type="entry name" value="Methyltransf_25"/>
    <property type="match status" value="1"/>
</dbReference>
<dbReference type="Proteomes" id="UP000245829">
    <property type="component" value="Unassembled WGS sequence"/>
</dbReference>
<dbReference type="Gene3D" id="3.40.50.150">
    <property type="entry name" value="Vaccinia Virus protein VP39"/>
    <property type="match status" value="1"/>
</dbReference>
<dbReference type="InterPro" id="IPR029063">
    <property type="entry name" value="SAM-dependent_MTases_sf"/>
</dbReference>
<proteinExistence type="predicted"/>
<dbReference type="AlphaFoldDB" id="A0A2S2KR82"/>
<evidence type="ECO:0000313" key="2">
    <source>
        <dbReference type="EMBL" id="GBH33965.1"/>
    </source>
</evidence>
<protein>
    <recommendedName>
        <fullName evidence="1">Methyltransferase domain-containing protein</fullName>
    </recommendedName>
</protein>
<dbReference type="OrthoDB" id="377321at2157"/>
<dbReference type="EMBL" id="BGKI01000004">
    <property type="protein sequence ID" value="GBH33965.1"/>
    <property type="molecule type" value="Genomic_DNA"/>
</dbReference>
<keyword evidence="3" id="KW-1185">Reference proteome</keyword>
<dbReference type="SUPFAM" id="SSF53335">
    <property type="entry name" value="S-adenosyl-L-methionine-dependent methyltransferases"/>
    <property type="match status" value="1"/>
</dbReference>
<dbReference type="CDD" id="cd02440">
    <property type="entry name" value="AdoMet_MTases"/>
    <property type="match status" value="1"/>
</dbReference>
<organism evidence="2 3">
    <name type="scientific">Nitrosopumilus zosterae</name>
    <dbReference type="NCBI Taxonomy" id="718286"/>
    <lineage>
        <taxon>Archaea</taxon>
        <taxon>Nitrososphaerota</taxon>
        <taxon>Nitrososphaeria</taxon>
        <taxon>Nitrosopumilales</taxon>
        <taxon>Nitrosopumilaceae</taxon>
        <taxon>Nitrosopumilus</taxon>
    </lineage>
</organism>
<evidence type="ECO:0000313" key="3">
    <source>
        <dbReference type="Proteomes" id="UP000245829"/>
    </source>
</evidence>
<comment type="caution">
    <text evidence="2">The sequence shown here is derived from an EMBL/GenBank/DDBJ whole genome shotgun (WGS) entry which is preliminary data.</text>
</comment>
<sequence>MLTGNWPINYTFEDRYELTGITDFVLDYANNSKKKLIILDVGCSSGIAMKYVQDYLKQKNIETFTIGIDISKNVVKDASKNLDKFINEDLLNVNDFVKKADVVICSKAAIFVTGEIRYKIIRKCSDFLKNDGILITDVDCFEKSKLSDDLRDFLCEFPTWSCFKNGIGKFSKEFRRRQNIPYKKKMKKMSKDEGSKYADEILSAWNSFSFFKKLDWKISIIHRRFASSIVHGR</sequence>
<gene>
    <name evidence="2" type="ORF">NZNM25_07560</name>
</gene>
<name>A0A2S2KR82_9ARCH</name>
<dbReference type="RefSeq" id="WP_109876616.1">
    <property type="nucleotide sequence ID" value="NZ_AP026695.1"/>
</dbReference>
<accession>A0A2S2KR82</accession>
<dbReference type="InterPro" id="IPR041698">
    <property type="entry name" value="Methyltransf_25"/>
</dbReference>
<evidence type="ECO:0000259" key="1">
    <source>
        <dbReference type="Pfam" id="PF13649"/>
    </source>
</evidence>
<feature type="domain" description="Methyltransferase" evidence="1">
    <location>
        <begin position="38"/>
        <end position="132"/>
    </location>
</feature>